<dbReference type="GO" id="GO:0003746">
    <property type="term" value="F:translation elongation factor activity"/>
    <property type="evidence" value="ECO:0007669"/>
    <property type="project" value="UniProtKB-UniRule"/>
</dbReference>
<feature type="region of interest" description="Involved in Mg(2+) ion dislocation from EF-Tu" evidence="5">
    <location>
        <begin position="79"/>
        <end position="82"/>
    </location>
</feature>
<dbReference type="PANTHER" id="PTHR11741:SF0">
    <property type="entry name" value="ELONGATION FACTOR TS, MITOCHONDRIAL"/>
    <property type="match status" value="1"/>
</dbReference>
<dbReference type="InterPro" id="IPR009060">
    <property type="entry name" value="UBA-like_sf"/>
</dbReference>
<keyword evidence="3 5" id="KW-0251">Elongation factor</keyword>
<evidence type="ECO:0000256" key="2">
    <source>
        <dbReference type="ARBA" id="ARBA00016956"/>
    </source>
</evidence>
<reference evidence="8" key="1">
    <citation type="submission" date="2016-11" db="EMBL/GenBank/DDBJ databases">
        <authorList>
            <person name="Varghese N."/>
            <person name="Submissions S."/>
        </authorList>
    </citation>
    <scope>NUCLEOTIDE SEQUENCE [LARGE SCALE GENOMIC DNA]</scope>
    <source>
        <strain evidence="8">DSM 27370</strain>
    </source>
</reference>
<dbReference type="Gene3D" id="1.10.286.20">
    <property type="match status" value="1"/>
</dbReference>
<evidence type="ECO:0000313" key="8">
    <source>
        <dbReference type="Proteomes" id="UP000184480"/>
    </source>
</evidence>
<sequence>MAVSMADIQNLRKRTGAGMMDCKNALTESNGDFDKAIEIIRKKGQAFAAKRGDREASEGCVLAGSNNDFAALVALKCETDFVAINAEFVGLTTTILNAALANKPASLDALNEVEVDGRKIADLVTDRMGVTGEKMEIGAYETLSAPSVVFYIHPGNKLATIVGFNKAGVDTQVGKDVAMQIAAMNPVALTAEEVSEEIKARELNLAKEKALEAGKPANLIDKIAEGALTKFYKEFTLLQQEFIKNPKQNIEQYLQSVDKELTVVAFKRFSLNAE</sequence>
<accession>A0A1M4T3E5</accession>
<dbReference type="HAMAP" id="MF_00050">
    <property type="entry name" value="EF_Ts"/>
    <property type="match status" value="1"/>
</dbReference>
<dbReference type="PANTHER" id="PTHR11741">
    <property type="entry name" value="ELONGATION FACTOR TS"/>
    <property type="match status" value="1"/>
</dbReference>
<dbReference type="STRING" id="1346286.SAMN05444362_101226"/>
<dbReference type="FunFam" id="1.10.8.10:FF:000001">
    <property type="entry name" value="Elongation factor Ts"/>
    <property type="match status" value="1"/>
</dbReference>
<dbReference type="SUPFAM" id="SSF46934">
    <property type="entry name" value="UBA-like"/>
    <property type="match status" value="1"/>
</dbReference>
<organism evidence="7 8">
    <name type="scientific">Dysgonomonas macrotermitis</name>
    <dbReference type="NCBI Taxonomy" id="1346286"/>
    <lineage>
        <taxon>Bacteria</taxon>
        <taxon>Pseudomonadati</taxon>
        <taxon>Bacteroidota</taxon>
        <taxon>Bacteroidia</taxon>
        <taxon>Bacteroidales</taxon>
        <taxon>Dysgonomonadaceae</taxon>
        <taxon>Dysgonomonas</taxon>
    </lineage>
</organism>
<dbReference type="InterPro" id="IPR018101">
    <property type="entry name" value="Transl_elong_Ts_CS"/>
</dbReference>
<dbReference type="Pfam" id="PF00889">
    <property type="entry name" value="EF_TS"/>
    <property type="match status" value="1"/>
</dbReference>
<proteinExistence type="inferred from homology"/>
<evidence type="ECO:0000259" key="6">
    <source>
        <dbReference type="Pfam" id="PF00889"/>
    </source>
</evidence>
<dbReference type="Proteomes" id="UP000184480">
    <property type="component" value="Unassembled WGS sequence"/>
</dbReference>
<dbReference type="Gene3D" id="3.30.479.20">
    <property type="entry name" value="Elongation factor Ts, dimerisation domain"/>
    <property type="match status" value="2"/>
</dbReference>
<comment type="function">
    <text evidence="5">Associates with the EF-Tu.GDP complex and induces the exchange of GDP to GTP. It remains bound to the aminoacyl-tRNA.EF-Tu.GTP complex up to the GTP hydrolysis stage on the ribosome.</text>
</comment>
<dbReference type="InterPro" id="IPR014039">
    <property type="entry name" value="Transl_elong_EFTs/EF1B_dimer"/>
</dbReference>
<gene>
    <name evidence="5" type="primary">tsf</name>
    <name evidence="7" type="ORF">SAMN05444362_101226</name>
</gene>
<dbReference type="RefSeq" id="WP_062175333.1">
    <property type="nucleotide sequence ID" value="NZ_BBXL01000001.1"/>
</dbReference>
<evidence type="ECO:0000256" key="5">
    <source>
        <dbReference type="HAMAP-Rule" id="MF_00050"/>
    </source>
</evidence>
<dbReference type="Gene3D" id="1.10.8.10">
    <property type="entry name" value="DNA helicase RuvA subunit, C-terminal domain"/>
    <property type="match status" value="1"/>
</dbReference>
<dbReference type="InterPro" id="IPR036402">
    <property type="entry name" value="EF-Ts_dimer_sf"/>
</dbReference>
<dbReference type="AlphaFoldDB" id="A0A1M4T3E5"/>
<protein>
    <recommendedName>
        <fullName evidence="2 5">Elongation factor Ts</fullName>
        <shortName evidence="5">EF-Ts</shortName>
    </recommendedName>
</protein>
<dbReference type="PROSITE" id="PS01126">
    <property type="entry name" value="EF_TS_1"/>
    <property type="match status" value="1"/>
</dbReference>
<dbReference type="SUPFAM" id="SSF54713">
    <property type="entry name" value="Elongation factor Ts (EF-Ts), dimerisation domain"/>
    <property type="match status" value="1"/>
</dbReference>
<evidence type="ECO:0000256" key="4">
    <source>
        <dbReference type="ARBA" id="ARBA00022917"/>
    </source>
</evidence>
<dbReference type="InterPro" id="IPR001816">
    <property type="entry name" value="Transl_elong_EFTs/EF1B"/>
</dbReference>
<dbReference type="NCBIfam" id="TIGR00116">
    <property type="entry name" value="tsf"/>
    <property type="match status" value="1"/>
</dbReference>
<dbReference type="CDD" id="cd14275">
    <property type="entry name" value="UBA_EF-Ts"/>
    <property type="match status" value="1"/>
</dbReference>
<evidence type="ECO:0000256" key="3">
    <source>
        <dbReference type="ARBA" id="ARBA00022768"/>
    </source>
</evidence>
<comment type="similarity">
    <text evidence="1 5">Belongs to the EF-Ts family.</text>
</comment>
<name>A0A1M4T3E5_9BACT</name>
<evidence type="ECO:0000256" key="1">
    <source>
        <dbReference type="ARBA" id="ARBA00005532"/>
    </source>
</evidence>
<dbReference type="EMBL" id="FQUC01000001">
    <property type="protein sequence ID" value="SHE38961.1"/>
    <property type="molecule type" value="Genomic_DNA"/>
</dbReference>
<dbReference type="GO" id="GO:0005737">
    <property type="term" value="C:cytoplasm"/>
    <property type="evidence" value="ECO:0007669"/>
    <property type="project" value="UniProtKB-SubCell"/>
</dbReference>
<feature type="domain" description="Translation elongation factor EFTs/EF1B dimerisation" evidence="6">
    <location>
        <begin position="70"/>
        <end position="271"/>
    </location>
</feature>
<comment type="subcellular location">
    <subcellularLocation>
        <location evidence="5">Cytoplasm</location>
    </subcellularLocation>
</comment>
<dbReference type="OrthoDB" id="9808348at2"/>
<keyword evidence="4 5" id="KW-0648">Protein biosynthesis</keyword>
<evidence type="ECO:0000313" key="7">
    <source>
        <dbReference type="EMBL" id="SHE38961.1"/>
    </source>
</evidence>
<keyword evidence="5" id="KW-0963">Cytoplasm</keyword>
<keyword evidence="8" id="KW-1185">Reference proteome</keyword>